<accession>T0ZK16</accession>
<organism evidence="1">
    <name type="scientific">mine drainage metagenome</name>
    <dbReference type="NCBI Taxonomy" id="410659"/>
    <lineage>
        <taxon>unclassified sequences</taxon>
        <taxon>metagenomes</taxon>
        <taxon>ecological metagenomes</taxon>
    </lineage>
</organism>
<name>T0ZK16_9ZZZZ</name>
<keyword evidence="1" id="KW-0675">Receptor</keyword>
<dbReference type="AlphaFoldDB" id="T0ZK16"/>
<comment type="caution">
    <text evidence="1">The sequence shown here is derived from an EMBL/GenBank/DDBJ whole genome shotgun (WGS) entry which is preliminary data.</text>
</comment>
<reference evidence="1" key="2">
    <citation type="journal article" date="2014" name="ISME J.">
        <title>Microbial stratification in low pH oxic and suboxic macroscopic growths along an acid mine drainage.</title>
        <authorList>
            <person name="Mendez-Garcia C."/>
            <person name="Mesa V."/>
            <person name="Sprenger R.R."/>
            <person name="Richter M."/>
            <person name="Diez M.S."/>
            <person name="Solano J."/>
            <person name="Bargiela R."/>
            <person name="Golyshina O.V."/>
            <person name="Manteca A."/>
            <person name="Ramos J.L."/>
            <person name="Gallego J.R."/>
            <person name="Llorente I."/>
            <person name="Martins Dos Santos V.A."/>
            <person name="Jensen O.N."/>
            <person name="Pelaez A.I."/>
            <person name="Sanchez J."/>
            <person name="Ferrer M."/>
        </authorList>
    </citation>
    <scope>NUCLEOTIDE SEQUENCE</scope>
</reference>
<sequence>MGFGETRLTFAVGGPINSSWRYHLDGFYVHGRGPRNQGFTGENGYQLKGNITHDLAQHRGFVRLYVKLLNDQEEYNAGGPIRAVGSGNSLASISVYPGFDARTGTTVGIYNQTISYLHNTSGQFGVTPNTGVHPYVDSVGAELYYMPVGNLSVDDKFRVSAIHGTFAAQ</sequence>
<proteinExistence type="predicted"/>
<dbReference type="EMBL" id="AUZX01011014">
    <property type="protein sequence ID" value="EQD45023.1"/>
    <property type="molecule type" value="Genomic_DNA"/>
</dbReference>
<feature type="non-terminal residue" evidence="1">
    <location>
        <position position="169"/>
    </location>
</feature>
<evidence type="ECO:0000313" key="1">
    <source>
        <dbReference type="EMBL" id="EQD45023.1"/>
    </source>
</evidence>
<protein>
    <submittedName>
        <fullName evidence="1">TonB-dependent receptor</fullName>
    </submittedName>
</protein>
<gene>
    <name evidence="1" type="ORF">B1A_15006</name>
</gene>
<reference evidence="1" key="1">
    <citation type="submission" date="2013-08" db="EMBL/GenBank/DDBJ databases">
        <authorList>
            <person name="Mendez C."/>
            <person name="Richter M."/>
            <person name="Ferrer M."/>
            <person name="Sanchez J."/>
        </authorList>
    </citation>
    <scope>NUCLEOTIDE SEQUENCE</scope>
</reference>